<name>A0A9P0A835_BEMTA</name>
<proteinExistence type="predicted"/>
<feature type="transmembrane region" description="Helical" evidence="5">
    <location>
        <begin position="195"/>
        <end position="219"/>
    </location>
</feature>
<dbReference type="GO" id="GO:0016020">
    <property type="term" value="C:membrane"/>
    <property type="evidence" value="ECO:0007669"/>
    <property type="project" value="UniProtKB-SubCell"/>
</dbReference>
<evidence type="ECO:0000256" key="3">
    <source>
        <dbReference type="ARBA" id="ARBA00022989"/>
    </source>
</evidence>
<protein>
    <submittedName>
        <fullName evidence="6">Uncharacterized protein</fullName>
    </submittedName>
</protein>
<dbReference type="OrthoDB" id="10048434at2759"/>
<accession>A0A9P0A835</accession>
<dbReference type="PANTHER" id="PTHR12489:SF19">
    <property type="entry name" value="LHFPL TETRASPAN SUBFAMILY MEMBER 2 PROTEIN"/>
    <property type="match status" value="1"/>
</dbReference>
<feature type="transmembrane region" description="Helical" evidence="5">
    <location>
        <begin position="12"/>
        <end position="34"/>
    </location>
</feature>
<evidence type="ECO:0000256" key="2">
    <source>
        <dbReference type="ARBA" id="ARBA00022692"/>
    </source>
</evidence>
<dbReference type="PANTHER" id="PTHR12489">
    <property type="entry name" value="LIPOMA HMGIC FUSION PARTNER-LIKE PROTEIN"/>
    <property type="match status" value="1"/>
</dbReference>
<keyword evidence="4 5" id="KW-0472">Membrane</keyword>
<dbReference type="InterPro" id="IPR019372">
    <property type="entry name" value="LHFPL"/>
</dbReference>
<dbReference type="KEGG" id="btab:109035719"/>
<organism evidence="6 7">
    <name type="scientific">Bemisia tabaci</name>
    <name type="common">Sweetpotato whitefly</name>
    <name type="synonym">Aleurodes tabaci</name>
    <dbReference type="NCBI Taxonomy" id="7038"/>
    <lineage>
        <taxon>Eukaryota</taxon>
        <taxon>Metazoa</taxon>
        <taxon>Ecdysozoa</taxon>
        <taxon>Arthropoda</taxon>
        <taxon>Hexapoda</taxon>
        <taxon>Insecta</taxon>
        <taxon>Pterygota</taxon>
        <taxon>Neoptera</taxon>
        <taxon>Paraneoptera</taxon>
        <taxon>Hemiptera</taxon>
        <taxon>Sternorrhyncha</taxon>
        <taxon>Aleyrodoidea</taxon>
        <taxon>Aleyrodidae</taxon>
        <taxon>Aleyrodinae</taxon>
        <taxon>Bemisia</taxon>
    </lineage>
</organism>
<keyword evidence="3 5" id="KW-1133">Transmembrane helix</keyword>
<evidence type="ECO:0000256" key="5">
    <source>
        <dbReference type="SAM" id="Phobius"/>
    </source>
</evidence>
<keyword evidence="2 5" id="KW-0812">Transmembrane</keyword>
<comment type="subcellular location">
    <subcellularLocation>
        <location evidence="1">Membrane</location>
        <topology evidence="1">Multi-pass membrane protein</topology>
    </subcellularLocation>
</comment>
<dbReference type="Pfam" id="PF10242">
    <property type="entry name" value="L_HMGIC_fpl"/>
    <property type="match status" value="1"/>
</dbReference>
<gene>
    <name evidence="6" type="ORF">BEMITA_LOCUS6612</name>
</gene>
<evidence type="ECO:0000256" key="1">
    <source>
        <dbReference type="ARBA" id="ARBA00004141"/>
    </source>
</evidence>
<keyword evidence="7" id="KW-1185">Reference proteome</keyword>
<evidence type="ECO:0000256" key="4">
    <source>
        <dbReference type="ARBA" id="ARBA00023136"/>
    </source>
</evidence>
<dbReference type="Gene3D" id="1.20.140.150">
    <property type="match status" value="1"/>
</dbReference>
<dbReference type="AlphaFoldDB" id="A0A9P0A835"/>
<dbReference type="Proteomes" id="UP001152759">
    <property type="component" value="Chromosome 3"/>
</dbReference>
<feature type="transmembrane region" description="Helical" evidence="5">
    <location>
        <begin position="162"/>
        <end position="183"/>
    </location>
</feature>
<feature type="transmembrane region" description="Helical" evidence="5">
    <location>
        <begin position="246"/>
        <end position="268"/>
    </location>
</feature>
<evidence type="ECO:0000313" key="7">
    <source>
        <dbReference type="Proteomes" id="UP001152759"/>
    </source>
</evidence>
<dbReference type="EMBL" id="OU963864">
    <property type="protein sequence ID" value="CAH0387615.1"/>
    <property type="molecule type" value="Genomic_DNA"/>
</dbReference>
<sequence length="291" mass="31905">MGAVIITTRGILWVVLTVISTILVFTAVITPRWLVGATRNSGGYRDASISYGRSGYGTNYGGNSPYGIPYGSQLGDRYNNGDRYNSGGRYDSGYNNGWGRDRDADRYSSHYNSIYSDYYTDDKPSVGLYNRCTYINNLYNCASLASEGWGNNSGVFPVSWKVSLFFFIVGLGIMCITIAMAVMSCCVQHCFKKSIFTLAGWLQNVAGVLFVLGLLIYMFGWGTKRVERLCGRDSGSFMTGECSLGWAFYTAIIGIVLTFISGCLSMAAQKATTSDQVSKKIEEGETLVCLL</sequence>
<reference evidence="6" key="1">
    <citation type="submission" date="2021-12" db="EMBL/GenBank/DDBJ databases">
        <authorList>
            <person name="King R."/>
        </authorList>
    </citation>
    <scope>NUCLEOTIDE SEQUENCE</scope>
</reference>
<evidence type="ECO:0000313" key="6">
    <source>
        <dbReference type="EMBL" id="CAH0387615.1"/>
    </source>
</evidence>